<dbReference type="Gene3D" id="3.80.10.10">
    <property type="entry name" value="Ribonuclease Inhibitor"/>
    <property type="match status" value="1"/>
</dbReference>
<accession>A0A0U5FU06</accession>
<proteinExistence type="predicted"/>
<evidence type="ECO:0000313" key="2">
    <source>
        <dbReference type="Proteomes" id="UP000054771"/>
    </source>
</evidence>
<dbReference type="EMBL" id="CDMC01000003">
    <property type="protein sequence ID" value="CEL02803.1"/>
    <property type="molecule type" value="Genomic_DNA"/>
</dbReference>
<dbReference type="InterPro" id="IPR032675">
    <property type="entry name" value="LRR_dom_sf"/>
</dbReference>
<sequence length="375" mass="41184">MTSELPIHLPTEIVVQIVTDVAADESAQTSLFACCLVSRQWYSCAIKLLYENPQINTGTSFTRFTNTICPPIGARKSKWNLGALVHRLDLSSLVHHSSPSLTARLLGRVKDNLEVFLAPRASFASNSLPSLSKCSKLRLLDLSLVATPMMFKDLKKSLSGLEDLRTLRLPQSTSVMDAESFSIPWPPHIRRLQFSGHFSAAPMRSFPWPPSLTTLTLKNCADLSLTNLSSLMCSPDLSRTLKRLTISGQNRHLSADSITSILAMVPELSFLSIPGDMVDGTFFELLCHIGLPTLEVLEFGYPSVDPEVYFTTESLLKALDYGLPNLTAVGFAEIFCSGEDSLDDDAVDDFLLKRAETSKSSQTGTGRVDPGVYYV</sequence>
<keyword evidence="2" id="KW-1185">Reference proteome</keyword>
<gene>
    <name evidence="1" type="ORF">ASPCAL03966</name>
</gene>
<protein>
    <submittedName>
        <fullName evidence="1">Putative F-box domain protein (AFU_orthologue AFUA_2G02570)</fullName>
    </submittedName>
</protein>
<dbReference type="OrthoDB" id="2125396at2759"/>
<evidence type="ECO:0000313" key="1">
    <source>
        <dbReference type="EMBL" id="CEL02803.1"/>
    </source>
</evidence>
<name>A0A0U5FU06_ASPCI</name>
<organism evidence="1 2">
    <name type="scientific">Aspergillus calidoustus</name>
    <dbReference type="NCBI Taxonomy" id="454130"/>
    <lineage>
        <taxon>Eukaryota</taxon>
        <taxon>Fungi</taxon>
        <taxon>Dikarya</taxon>
        <taxon>Ascomycota</taxon>
        <taxon>Pezizomycotina</taxon>
        <taxon>Eurotiomycetes</taxon>
        <taxon>Eurotiomycetidae</taxon>
        <taxon>Eurotiales</taxon>
        <taxon>Aspergillaceae</taxon>
        <taxon>Aspergillus</taxon>
        <taxon>Aspergillus subgen. Nidulantes</taxon>
    </lineage>
</organism>
<dbReference type="OMA" id="AINCWAS"/>
<dbReference type="STRING" id="454130.A0A0U5FU06"/>
<dbReference type="Proteomes" id="UP000054771">
    <property type="component" value="Unassembled WGS sequence"/>
</dbReference>
<dbReference type="SUPFAM" id="SSF52047">
    <property type="entry name" value="RNI-like"/>
    <property type="match status" value="1"/>
</dbReference>
<dbReference type="AlphaFoldDB" id="A0A0U5FU06"/>
<reference evidence="2" key="1">
    <citation type="journal article" date="2016" name="Genome Announc.">
        <title>Draft genome sequences of fungus Aspergillus calidoustus.</title>
        <authorList>
            <person name="Horn F."/>
            <person name="Linde J."/>
            <person name="Mattern D.J."/>
            <person name="Walther G."/>
            <person name="Guthke R."/>
            <person name="Scherlach K."/>
            <person name="Martin K."/>
            <person name="Brakhage A.A."/>
            <person name="Petzke L."/>
            <person name="Valiante V."/>
        </authorList>
    </citation>
    <scope>NUCLEOTIDE SEQUENCE [LARGE SCALE GENOMIC DNA]</scope>
    <source>
        <strain evidence="2">SF006504</strain>
    </source>
</reference>